<gene>
    <name evidence="1" type="ORF">JQX14_15890</name>
</gene>
<protein>
    <submittedName>
        <fullName evidence="1">Uncharacterized protein</fullName>
    </submittedName>
</protein>
<reference evidence="1" key="1">
    <citation type="submission" date="2021-01" db="EMBL/GenBank/DDBJ databases">
        <title>Diatom-associated Roseobacters Show Island Model of Population Structure.</title>
        <authorList>
            <person name="Qu L."/>
            <person name="Feng X."/>
            <person name="Chen Y."/>
            <person name="Li L."/>
            <person name="Wang X."/>
            <person name="Hu Z."/>
            <person name="Wang H."/>
            <person name="Luo H."/>
        </authorList>
    </citation>
    <scope>NUCLEOTIDE SEQUENCE</scope>
    <source>
        <strain evidence="1">SM26-45</strain>
    </source>
</reference>
<name>A0A9Q2RYB7_9RHOB</name>
<comment type="caution">
    <text evidence="1">The sequence shown here is derived from an EMBL/GenBank/DDBJ whole genome shotgun (WGS) entry which is preliminary data.</text>
</comment>
<evidence type="ECO:0000313" key="1">
    <source>
        <dbReference type="EMBL" id="MBM2356034.1"/>
    </source>
</evidence>
<organism evidence="1 2">
    <name type="scientific">Pseudosulfitobacter pseudonitzschiae</name>
    <dbReference type="NCBI Taxonomy" id="1402135"/>
    <lineage>
        <taxon>Bacteria</taxon>
        <taxon>Pseudomonadati</taxon>
        <taxon>Pseudomonadota</taxon>
        <taxon>Alphaproteobacteria</taxon>
        <taxon>Rhodobacterales</taxon>
        <taxon>Roseobacteraceae</taxon>
        <taxon>Pseudosulfitobacter</taxon>
    </lineage>
</organism>
<accession>A0A9Q2RYB7</accession>
<dbReference type="Proteomes" id="UP000809337">
    <property type="component" value="Unassembled WGS sequence"/>
</dbReference>
<evidence type="ECO:0000313" key="2">
    <source>
        <dbReference type="Proteomes" id="UP000809337"/>
    </source>
</evidence>
<dbReference type="EMBL" id="JAFBWN010000011">
    <property type="protein sequence ID" value="MBM2356034.1"/>
    <property type="molecule type" value="Genomic_DNA"/>
</dbReference>
<proteinExistence type="predicted"/>
<dbReference type="AlphaFoldDB" id="A0A9Q2RYB7"/>
<sequence length="51" mass="5398">MPHALLPARPCENCAQSARGPLSRSVPLAAFDHALAGDRSQTIRVQLVFGA</sequence>